<dbReference type="STRING" id="65489.A0A0D3ERK7"/>
<name>A0A0D3ERK7_9ORYZ</name>
<dbReference type="AlphaFoldDB" id="A0A0D3ERK7"/>
<accession>A0A0D3ERK7</accession>
<dbReference type="PaxDb" id="65489-OBART01G23760.1"/>
<evidence type="ECO:0000313" key="1">
    <source>
        <dbReference type="EnsemblPlants" id="OBART01G23760.1"/>
    </source>
</evidence>
<evidence type="ECO:0000313" key="2">
    <source>
        <dbReference type="Proteomes" id="UP000026960"/>
    </source>
</evidence>
<protein>
    <submittedName>
        <fullName evidence="1">Uncharacterized protein</fullName>
    </submittedName>
</protein>
<keyword evidence="2" id="KW-1185">Reference proteome</keyword>
<dbReference type="EnsemblPlants" id="OBART01G23760.1">
    <property type="protein sequence ID" value="OBART01G23760.1"/>
    <property type="gene ID" value="OBART01G23760"/>
</dbReference>
<organism evidence="1">
    <name type="scientific">Oryza barthii</name>
    <dbReference type="NCBI Taxonomy" id="65489"/>
    <lineage>
        <taxon>Eukaryota</taxon>
        <taxon>Viridiplantae</taxon>
        <taxon>Streptophyta</taxon>
        <taxon>Embryophyta</taxon>
        <taxon>Tracheophyta</taxon>
        <taxon>Spermatophyta</taxon>
        <taxon>Magnoliopsida</taxon>
        <taxon>Liliopsida</taxon>
        <taxon>Poales</taxon>
        <taxon>Poaceae</taxon>
        <taxon>BOP clade</taxon>
        <taxon>Oryzoideae</taxon>
        <taxon>Oryzeae</taxon>
        <taxon>Oryzinae</taxon>
        <taxon>Oryza</taxon>
    </lineage>
</organism>
<reference evidence="1" key="2">
    <citation type="submission" date="2015-03" db="UniProtKB">
        <authorList>
            <consortium name="EnsemblPlants"/>
        </authorList>
    </citation>
    <scope>IDENTIFICATION</scope>
</reference>
<reference evidence="1" key="1">
    <citation type="journal article" date="2009" name="Rice">
        <title>De Novo Next Generation Sequencing of Plant Genomes.</title>
        <authorList>
            <person name="Rounsley S."/>
            <person name="Marri P.R."/>
            <person name="Yu Y."/>
            <person name="He R."/>
            <person name="Sisneros N."/>
            <person name="Goicoechea J.L."/>
            <person name="Lee S.J."/>
            <person name="Angelova A."/>
            <person name="Kudrna D."/>
            <person name="Luo M."/>
            <person name="Affourtit J."/>
            <person name="Desany B."/>
            <person name="Knight J."/>
            <person name="Niazi F."/>
            <person name="Egholm M."/>
            <person name="Wing R.A."/>
        </authorList>
    </citation>
    <scope>NUCLEOTIDE SEQUENCE [LARGE SCALE GENOMIC DNA]</scope>
    <source>
        <strain evidence="1">cv. IRGC 105608</strain>
    </source>
</reference>
<dbReference type="Proteomes" id="UP000026960">
    <property type="component" value="Chromosome 1"/>
</dbReference>
<sequence>MEGSGLLLRYRLAGASSCCRLYQLSQQQVHVSLCEFLTSCAHVPIRSICVSHLIGPFPDLPLAICFSEGQPDSIVQDIENMVRLFIEKALINREWREYNLIMSKLWSAQPLYG</sequence>
<dbReference type="HOGENOM" id="CLU_2137298_0_0_1"/>
<dbReference type="Gramene" id="OBART01G23760.1">
    <property type="protein sequence ID" value="OBART01G23760.1"/>
    <property type="gene ID" value="OBART01G23760"/>
</dbReference>
<proteinExistence type="predicted"/>